<dbReference type="Proteomes" id="UP000676853">
    <property type="component" value="Unassembled WGS sequence"/>
</dbReference>
<sequence length="104" mass="11706">MAVAKGIFAELKAEALQKTPVPLIIDNSAVVEFPTAAQLRAYQDTFKLEDGIEAERERERILLGDAYDHLREVFDPLPANAWQMLMSQVYKHFFGPGAEEIEGK</sequence>
<dbReference type="RefSeq" id="WP_212554698.1">
    <property type="nucleotide sequence ID" value="NZ_JAGXOE010000057.1"/>
</dbReference>
<name>A0ABS5NGX2_TSUPA</name>
<evidence type="ECO:0000313" key="1">
    <source>
        <dbReference type="EMBL" id="MBS4103270.1"/>
    </source>
</evidence>
<reference evidence="1 2" key="1">
    <citation type="submission" date="2021-04" db="EMBL/GenBank/DDBJ databases">
        <title>Whole genome sequence analysis of a thiophenic sulfur metabolizing bacteria.</title>
        <authorList>
            <person name="Akhtar N."/>
            <person name="Akram J."/>
            <person name="Aslam A."/>
        </authorList>
    </citation>
    <scope>NUCLEOTIDE SEQUENCE [LARGE SCALE GENOMIC DNA]</scope>
    <source>
        <strain evidence="1 2">3OW</strain>
    </source>
</reference>
<organism evidence="1 2">
    <name type="scientific">Tsukamurella paurometabola</name>
    <name type="common">Corynebacterium paurometabolum</name>
    <dbReference type="NCBI Taxonomy" id="2061"/>
    <lineage>
        <taxon>Bacteria</taxon>
        <taxon>Bacillati</taxon>
        <taxon>Actinomycetota</taxon>
        <taxon>Actinomycetes</taxon>
        <taxon>Mycobacteriales</taxon>
        <taxon>Tsukamurellaceae</taxon>
        <taxon>Tsukamurella</taxon>
    </lineage>
</organism>
<keyword evidence="2" id="KW-1185">Reference proteome</keyword>
<dbReference type="EMBL" id="JAGXOE010000057">
    <property type="protein sequence ID" value="MBS4103270.1"/>
    <property type="molecule type" value="Genomic_DNA"/>
</dbReference>
<gene>
    <name evidence="1" type="ORF">KFZ73_18745</name>
</gene>
<protein>
    <submittedName>
        <fullName evidence="1">Uncharacterized protein</fullName>
    </submittedName>
</protein>
<comment type="caution">
    <text evidence="1">The sequence shown here is derived from an EMBL/GenBank/DDBJ whole genome shotgun (WGS) entry which is preliminary data.</text>
</comment>
<proteinExistence type="predicted"/>
<accession>A0ABS5NGX2</accession>
<evidence type="ECO:0000313" key="2">
    <source>
        <dbReference type="Proteomes" id="UP000676853"/>
    </source>
</evidence>